<dbReference type="Gramene" id="TKW02336">
    <property type="protein sequence ID" value="TKW02336"/>
    <property type="gene ID" value="SEVIR_8G237332v2"/>
</dbReference>
<evidence type="ECO:0000313" key="1">
    <source>
        <dbReference type="EMBL" id="TKW02336.1"/>
    </source>
</evidence>
<accession>A0A4V6D3E4</accession>
<dbReference type="Proteomes" id="UP000298652">
    <property type="component" value="Chromosome 8"/>
</dbReference>
<keyword evidence="2" id="KW-1185">Reference proteome</keyword>
<dbReference type="EMBL" id="CM016559">
    <property type="protein sequence ID" value="TKW02336.1"/>
    <property type="molecule type" value="Genomic_DNA"/>
</dbReference>
<sequence length="30" mass="3561">MQEVSSLWLPGLQQQCRQVHGEDLDVYNWT</sequence>
<evidence type="ECO:0000313" key="2">
    <source>
        <dbReference type="Proteomes" id="UP000298652"/>
    </source>
</evidence>
<protein>
    <submittedName>
        <fullName evidence="1">Uncharacterized protein</fullName>
    </submittedName>
</protein>
<organism evidence="1 2">
    <name type="scientific">Setaria viridis</name>
    <name type="common">Green bristlegrass</name>
    <name type="synonym">Setaria italica subsp. viridis</name>
    <dbReference type="NCBI Taxonomy" id="4556"/>
    <lineage>
        <taxon>Eukaryota</taxon>
        <taxon>Viridiplantae</taxon>
        <taxon>Streptophyta</taxon>
        <taxon>Embryophyta</taxon>
        <taxon>Tracheophyta</taxon>
        <taxon>Spermatophyta</taxon>
        <taxon>Magnoliopsida</taxon>
        <taxon>Liliopsida</taxon>
        <taxon>Poales</taxon>
        <taxon>Poaceae</taxon>
        <taxon>PACMAD clade</taxon>
        <taxon>Panicoideae</taxon>
        <taxon>Panicodae</taxon>
        <taxon>Paniceae</taxon>
        <taxon>Cenchrinae</taxon>
        <taxon>Setaria</taxon>
    </lineage>
</organism>
<reference evidence="1" key="1">
    <citation type="submission" date="2019-03" db="EMBL/GenBank/DDBJ databases">
        <title>WGS assembly of Setaria viridis.</title>
        <authorList>
            <person name="Huang P."/>
            <person name="Jenkins J."/>
            <person name="Grimwood J."/>
            <person name="Barry K."/>
            <person name="Healey A."/>
            <person name="Mamidi S."/>
            <person name="Sreedasyam A."/>
            <person name="Shu S."/>
            <person name="Feldman M."/>
            <person name="Wu J."/>
            <person name="Yu Y."/>
            <person name="Chen C."/>
            <person name="Johnson J."/>
            <person name="Rokhsar D."/>
            <person name="Baxter I."/>
            <person name="Schmutz J."/>
            <person name="Brutnell T."/>
            <person name="Kellogg E."/>
        </authorList>
    </citation>
    <scope>NUCLEOTIDE SEQUENCE [LARGE SCALE GENOMIC DNA]</scope>
</reference>
<dbReference type="AlphaFoldDB" id="A0A4V6D3E4"/>
<proteinExistence type="predicted"/>
<gene>
    <name evidence="1" type="ORF">SEVIR_8G237332v2</name>
</gene>
<name>A0A4V6D3E4_SETVI</name>